<dbReference type="AlphaFoldDB" id="A0A9P6T9M3"/>
<name>A0A9P6T9M3_9BASI</name>
<dbReference type="EMBL" id="MU167297">
    <property type="protein sequence ID" value="KAG0144322.1"/>
    <property type="molecule type" value="Genomic_DNA"/>
</dbReference>
<dbReference type="Proteomes" id="UP000886653">
    <property type="component" value="Unassembled WGS sequence"/>
</dbReference>
<comment type="caution">
    <text evidence="1">The sequence shown here is derived from an EMBL/GenBank/DDBJ whole genome shotgun (WGS) entry which is preliminary data.</text>
</comment>
<reference evidence="1" key="1">
    <citation type="submission" date="2013-11" db="EMBL/GenBank/DDBJ databases">
        <title>Genome sequence of the fusiform rust pathogen reveals effectors for host alternation and coevolution with pine.</title>
        <authorList>
            <consortium name="DOE Joint Genome Institute"/>
            <person name="Smith K."/>
            <person name="Pendleton A."/>
            <person name="Kubisiak T."/>
            <person name="Anderson C."/>
            <person name="Salamov A."/>
            <person name="Aerts A."/>
            <person name="Riley R."/>
            <person name="Clum A."/>
            <person name="Lindquist E."/>
            <person name="Ence D."/>
            <person name="Campbell M."/>
            <person name="Kronenberg Z."/>
            <person name="Feau N."/>
            <person name="Dhillon B."/>
            <person name="Hamelin R."/>
            <person name="Burleigh J."/>
            <person name="Smith J."/>
            <person name="Yandell M."/>
            <person name="Nelson C."/>
            <person name="Grigoriev I."/>
            <person name="Davis J."/>
        </authorList>
    </citation>
    <scope>NUCLEOTIDE SEQUENCE</scope>
    <source>
        <strain evidence="1">G11</strain>
    </source>
</reference>
<accession>A0A9P6T9M3</accession>
<evidence type="ECO:0000313" key="2">
    <source>
        <dbReference type="Proteomes" id="UP000886653"/>
    </source>
</evidence>
<gene>
    <name evidence="1" type="ORF">CROQUDRAFT_95125</name>
</gene>
<protein>
    <submittedName>
        <fullName evidence="1">Uncharacterized protein</fullName>
    </submittedName>
</protein>
<evidence type="ECO:0000313" key="1">
    <source>
        <dbReference type="EMBL" id="KAG0144322.1"/>
    </source>
</evidence>
<keyword evidence="2" id="KW-1185">Reference proteome</keyword>
<organism evidence="1 2">
    <name type="scientific">Cronartium quercuum f. sp. fusiforme G11</name>
    <dbReference type="NCBI Taxonomy" id="708437"/>
    <lineage>
        <taxon>Eukaryota</taxon>
        <taxon>Fungi</taxon>
        <taxon>Dikarya</taxon>
        <taxon>Basidiomycota</taxon>
        <taxon>Pucciniomycotina</taxon>
        <taxon>Pucciniomycetes</taxon>
        <taxon>Pucciniales</taxon>
        <taxon>Coleosporiaceae</taxon>
        <taxon>Cronartium</taxon>
    </lineage>
</organism>
<sequence>MREFSQIQSGSLNLPVRVRTALVSLFVKAWKQKLATPKAVSQRFSATVRKMERYRHTCDNQCDGLSQQVLRHHFACGASG</sequence>
<proteinExistence type="predicted"/>